<comment type="caution">
    <text evidence="4">The sequence shown here is derived from an EMBL/GenBank/DDBJ whole genome shotgun (WGS) entry which is preliminary data.</text>
</comment>
<evidence type="ECO:0008006" key="6">
    <source>
        <dbReference type="Google" id="ProtNLM"/>
    </source>
</evidence>
<dbReference type="PANTHER" id="PTHR45614">
    <property type="entry name" value="MYB PROTEIN-RELATED"/>
    <property type="match status" value="1"/>
</dbReference>
<feature type="domain" description="HTH myb-type" evidence="3">
    <location>
        <begin position="172"/>
        <end position="224"/>
    </location>
</feature>
<sequence length="328" mass="37913">MTNVSAIYQNKYAVVRNFSCTHNLLKANFNNLIKESKSNKITHKVIDDQKNVKNQCRVQPKSALDLLNFEPKDNTISENTHDNSSPSTDSEISHPEEHQPANPFIICFPDNAYYPSKAEPEQPNPQQINSHLQISNPPLQTQLAPPPSLPPQQQQHLPPQNVECINNYYPITKKRTRTPFTKEEDDKLKELVQLYSCIEDKSKWYFIANQIPDRSARQCRERFQLFLCDGIRRKEKWTKEEDELLLTKYSIIGPHWKSMEKFFVGRTSYAIKNRYISLNRQKKHFNSGSSDENSNDYNSNDNGINTGNQNNSEIKNVALTVSNLINSK</sequence>
<dbReference type="InterPro" id="IPR050560">
    <property type="entry name" value="MYB_TF"/>
</dbReference>
<gene>
    <name evidence="4" type="ORF">M9Y10_042085</name>
</gene>
<evidence type="ECO:0000259" key="2">
    <source>
        <dbReference type="PROSITE" id="PS50090"/>
    </source>
</evidence>
<dbReference type="InterPro" id="IPR001005">
    <property type="entry name" value="SANT/Myb"/>
</dbReference>
<feature type="compositionally biased region" description="Low complexity" evidence="1">
    <location>
        <begin position="286"/>
        <end position="311"/>
    </location>
</feature>
<feature type="domain" description="Myb-like" evidence="2">
    <location>
        <begin position="172"/>
        <end position="227"/>
    </location>
</feature>
<accession>A0ABR2K664</accession>
<keyword evidence="5" id="KW-1185">Reference proteome</keyword>
<name>A0ABR2K664_9EUKA</name>
<dbReference type="CDD" id="cd00167">
    <property type="entry name" value="SANT"/>
    <property type="match status" value="2"/>
</dbReference>
<organism evidence="4 5">
    <name type="scientific">Tritrichomonas musculus</name>
    <dbReference type="NCBI Taxonomy" id="1915356"/>
    <lineage>
        <taxon>Eukaryota</taxon>
        <taxon>Metamonada</taxon>
        <taxon>Parabasalia</taxon>
        <taxon>Tritrichomonadida</taxon>
        <taxon>Tritrichomonadidae</taxon>
        <taxon>Tritrichomonas</taxon>
    </lineage>
</organism>
<evidence type="ECO:0000256" key="1">
    <source>
        <dbReference type="SAM" id="MobiDB-lite"/>
    </source>
</evidence>
<proteinExistence type="predicted"/>
<dbReference type="EMBL" id="JAPFFF010000007">
    <property type="protein sequence ID" value="KAK8886620.1"/>
    <property type="molecule type" value="Genomic_DNA"/>
</dbReference>
<feature type="region of interest" description="Disordered" evidence="1">
    <location>
        <begin position="285"/>
        <end position="311"/>
    </location>
</feature>
<evidence type="ECO:0000313" key="4">
    <source>
        <dbReference type="EMBL" id="KAK8886620.1"/>
    </source>
</evidence>
<dbReference type="Pfam" id="PF00249">
    <property type="entry name" value="Myb_DNA-binding"/>
    <property type="match status" value="2"/>
</dbReference>
<dbReference type="SMART" id="SM00717">
    <property type="entry name" value="SANT"/>
    <property type="match status" value="2"/>
</dbReference>
<dbReference type="InterPro" id="IPR017930">
    <property type="entry name" value="Myb_dom"/>
</dbReference>
<dbReference type="Proteomes" id="UP001470230">
    <property type="component" value="Unassembled WGS sequence"/>
</dbReference>
<feature type="compositionally biased region" description="Basic and acidic residues" evidence="1">
    <location>
        <begin position="70"/>
        <end position="81"/>
    </location>
</feature>
<feature type="domain" description="HTH myb-type" evidence="3">
    <location>
        <begin position="229"/>
        <end position="283"/>
    </location>
</feature>
<feature type="region of interest" description="Disordered" evidence="1">
    <location>
        <begin position="63"/>
        <end position="101"/>
    </location>
</feature>
<reference evidence="4 5" key="1">
    <citation type="submission" date="2024-04" db="EMBL/GenBank/DDBJ databases">
        <title>Tritrichomonas musculus Genome.</title>
        <authorList>
            <person name="Alves-Ferreira E."/>
            <person name="Grigg M."/>
            <person name="Lorenzi H."/>
            <person name="Galac M."/>
        </authorList>
    </citation>
    <scope>NUCLEOTIDE SEQUENCE [LARGE SCALE GENOMIC DNA]</scope>
    <source>
        <strain evidence="4 5">EAF2021</strain>
    </source>
</reference>
<dbReference type="PROSITE" id="PS51294">
    <property type="entry name" value="HTH_MYB"/>
    <property type="match status" value="2"/>
</dbReference>
<dbReference type="PANTHER" id="PTHR45614:SF253">
    <property type="entry name" value="CHROMOSOME UNDETERMINED SCAFFOLD_38, WHOLE GENOME SHOTGUN SEQUENCE"/>
    <property type="match status" value="1"/>
</dbReference>
<dbReference type="SUPFAM" id="SSF46689">
    <property type="entry name" value="Homeodomain-like"/>
    <property type="match status" value="1"/>
</dbReference>
<evidence type="ECO:0000259" key="3">
    <source>
        <dbReference type="PROSITE" id="PS51294"/>
    </source>
</evidence>
<feature type="domain" description="Myb-like" evidence="2">
    <location>
        <begin position="233"/>
        <end position="279"/>
    </location>
</feature>
<feature type="region of interest" description="Disordered" evidence="1">
    <location>
        <begin position="137"/>
        <end position="158"/>
    </location>
</feature>
<dbReference type="Gene3D" id="1.10.10.60">
    <property type="entry name" value="Homeodomain-like"/>
    <property type="match status" value="2"/>
</dbReference>
<evidence type="ECO:0000313" key="5">
    <source>
        <dbReference type="Proteomes" id="UP001470230"/>
    </source>
</evidence>
<dbReference type="PROSITE" id="PS50090">
    <property type="entry name" value="MYB_LIKE"/>
    <property type="match status" value="2"/>
</dbReference>
<dbReference type="InterPro" id="IPR009057">
    <property type="entry name" value="Homeodomain-like_sf"/>
</dbReference>
<protein>
    <recommendedName>
        <fullName evidence="6">Myb-like DNA-binding domain containing protein</fullName>
    </recommendedName>
</protein>